<dbReference type="Proteomes" id="UP000199077">
    <property type="component" value="Chromosome I"/>
</dbReference>
<proteinExistence type="predicted"/>
<feature type="transmembrane region" description="Helical" evidence="2">
    <location>
        <begin position="20"/>
        <end position="44"/>
    </location>
</feature>
<dbReference type="STRING" id="443156.SAMN04489867_0911"/>
<keyword evidence="4" id="KW-1185">Reference proteome</keyword>
<keyword evidence="2" id="KW-1133">Transmembrane helix</keyword>
<name>A0A1H0NCZ0_9MICO</name>
<accession>A0A1H0NCZ0</accession>
<evidence type="ECO:0000256" key="2">
    <source>
        <dbReference type="SAM" id="Phobius"/>
    </source>
</evidence>
<gene>
    <name evidence="3" type="ORF">SAMN04489867_0911</name>
</gene>
<protein>
    <submittedName>
        <fullName evidence="3">Uncharacterized protein</fullName>
    </submittedName>
</protein>
<sequence length="352" mass="37602">MPDIPSDPTLGTTSTIGKYFGVVSTIPSLIAAAWLYLLAVLQPWTDVIDLGRLKDVNPVKQPSHAVALIAFALVLAVVTHPIQFVLIQLLEGYWGLSRPGIALAHRRAAVHARRRAAANAMHKAYNPVASATASSGLPPPPPPSAPTSGEPSGPSAPPDPAETLRHMLITSASGAVVASYPRNPATVLPTRLGNVLRAYESRGGVAVGLPLLNWTTYIGLVAEPSHTAYVQDQRQELDLAVRMTGVGAFCAGVTALALWPHGAWVLLSFVPYAATWISYRGALSAAHAYGQACEAWLYLNRFKLYEQLHLNLPTTSREERAIGKRLAEMVAANPFFEQEYAHASDGSAAQTP</sequence>
<evidence type="ECO:0000313" key="4">
    <source>
        <dbReference type="Proteomes" id="UP000199077"/>
    </source>
</evidence>
<dbReference type="RefSeq" id="WP_091782063.1">
    <property type="nucleotide sequence ID" value="NZ_LT629711.1"/>
</dbReference>
<keyword evidence="2" id="KW-0472">Membrane</keyword>
<dbReference type="EMBL" id="LT629711">
    <property type="protein sequence ID" value="SDO90582.1"/>
    <property type="molecule type" value="Genomic_DNA"/>
</dbReference>
<feature type="region of interest" description="Disordered" evidence="1">
    <location>
        <begin position="130"/>
        <end position="162"/>
    </location>
</feature>
<keyword evidence="2" id="KW-0812">Transmembrane</keyword>
<evidence type="ECO:0000313" key="3">
    <source>
        <dbReference type="EMBL" id="SDO90582.1"/>
    </source>
</evidence>
<feature type="transmembrane region" description="Helical" evidence="2">
    <location>
        <begin position="65"/>
        <end position="90"/>
    </location>
</feature>
<organism evidence="3 4">
    <name type="scientific">Pedococcus dokdonensis</name>
    <dbReference type="NCBI Taxonomy" id="443156"/>
    <lineage>
        <taxon>Bacteria</taxon>
        <taxon>Bacillati</taxon>
        <taxon>Actinomycetota</taxon>
        <taxon>Actinomycetes</taxon>
        <taxon>Micrococcales</taxon>
        <taxon>Intrasporangiaceae</taxon>
        <taxon>Pedococcus</taxon>
    </lineage>
</organism>
<reference evidence="4" key="1">
    <citation type="submission" date="2016-10" db="EMBL/GenBank/DDBJ databases">
        <authorList>
            <person name="Varghese N."/>
            <person name="Submissions S."/>
        </authorList>
    </citation>
    <scope>NUCLEOTIDE SEQUENCE [LARGE SCALE GENOMIC DNA]</scope>
    <source>
        <strain evidence="4">DSM 22329</strain>
    </source>
</reference>
<dbReference type="OrthoDB" id="529448at2"/>
<evidence type="ECO:0000256" key="1">
    <source>
        <dbReference type="SAM" id="MobiDB-lite"/>
    </source>
</evidence>
<dbReference type="AlphaFoldDB" id="A0A1H0NCZ0"/>